<evidence type="ECO:0000256" key="3">
    <source>
        <dbReference type="ARBA" id="ARBA00023136"/>
    </source>
</evidence>
<protein>
    <submittedName>
        <fullName evidence="7">General secretion pathway protein GspD</fullName>
    </submittedName>
</protein>
<dbReference type="Pfam" id="PF00263">
    <property type="entry name" value="Secretin"/>
    <property type="match status" value="1"/>
</dbReference>
<evidence type="ECO:0000313" key="8">
    <source>
        <dbReference type="Proteomes" id="UP000321362"/>
    </source>
</evidence>
<gene>
    <name evidence="7" type="ORF">FSB76_26385</name>
</gene>
<organism evidence="7 8">
    <name type="scientific">Mucilaginibacter ginsenosidivorax</name>
    <dbReference type="NCBI Taxonomy" id="862126"/>
    <lineage>
        <taxon>Bacteria</taxon>
        <taxon>Pseudomonadati</taxon>
        <taxon>Bacteroidota</taxon>
        <taxon>Sphingobacteriia</taxon>
        <taxon>Sphingobacteriales</taxon>
        <taxon>Sphingobacteriaceae</taxon>
        <taxon>Mucilaginibacter</taxon>
    </lineage>
</organism>
<keyword evidence="2 5" id="KW-0732">Signal</keyword>
<feature type="chain" id="PRO_5022897534" evidence="5">
    <location>
        <begin position="24"/>
        <end position="647"/>
    </location>
</feature>
<dbReference type="InterPro" id="IPR001775">
    <property type="entry name" value="GspD/PilQ"/>
</dbReference>
<evidence type="ECO:0000256" key="5">
    <source>
        <dbReference type="SAM" id="SignalP"/>
    </source>
</evidence>
<feature type="signal peptide" evidence="5">
    <location>
        <begin position="1"/>
        <end position="23"/>
    </location>
</feature>
<evidence type="ECO:0000256" key="1">
    <source>
        <dbReference type="ARBA" id="ARBA00004370"/>
    </source>
</evidence>
<accession>A0A5B8W610</accession>
<evidence type="ECO:0000256" key="4">
    <source>
        <dbReference type="RuleBase" id="RU004003"/>
    </source>
</evidence>
<evidence type="ECO:0000256" key="2">
    <source>
        <dbReference type="ARBA" id="ARBA00022729"/>
    </source>
</evidence>
<reference evidence="7 8" key="1">
    <citation type="journal article" date="2013" name="J. Microbiol.">
        <title>Mucilaginibacter ginsenosidivorax sp. nov., with ginsenoside converting activity isolated from sediment.</title>
        <authorList>
            <person name="Kim J.K."/>
            <person name="Choi T.E."/>
            <person name="Liu Q.M."/>
            <person name="Park H.Y."/>
            <person name="Yi T.H."/>
            <person name="Yoon M.H."/>
            <person name="Kim S.C."/>
            <person name="Im W.T."/>
        </authorList>
    </citation>
    <scope>NUCLEOTIDE SEQUENCE [LARGE SCALE GENOMIC DNA]</scope>
    <source>
        <strain evidence="7 8">KHI28</strain>
    </source>
</reference>
<proteinExistence type="inferred from homology"/>
<sequence length="647" mass="70254">MLKKITCLIICFYLFTTAITASAQQQDRLQVIKQKLDELATDVPGLNQKVQLLVTGVSIHEYLNAIARSNNLSISSDPGLNFSISDTFTGVSASNILLLLAQKYNLDIAVVGSIINITPYRDPNQFLKPPPKELGVKYNGANNTLSLSLTNDSLAAAAKKITQLSGKNIVVPGTLQGKIVTSYIADAPFEAALGKLAYANEIKMVHTADDFYLFQPLEENEEVYVNGDKNTGVRKSFRNNAGGGQPGGGGASGLFVRQVNGQKLISVDAVNSPIIDLVKRASQETGKNYSIYSDIKGAITLHVNDVSYDDLLTLLFKSTEYTFHSEKGIYVIGDRKLEGLRTFRAIHLQNRAIDTIVTMIPSEWKRGIEIKEFREQNTLLLSGSGAQIDEVEGFIKQMDVLVPVVLIEVTMIDVHKTRSVSTGISAGVSDSVKTGGTVLPGIDYTFGAKGVNDFLNSVGKATSLNLGHVVPNFYVRLQALENNNNIDVRSVPKLTALNGHSATLSIGSKRYYKNTTQNVIPSIQSAQSIFTNVYQEVNADLSIAIKPIVSGDDQVTLGIKINISDFTAIPTDGSPPPQAISKFETSLRVHSEDTIVLGGLERTETDDSGSGIPLLSRIPILKWIFSSRTRTNAKVVTVLFIKSTIIR</sequence>
<dbReference type="GO" id="GO:0015627">
    <property type="term" value="C:type II protein secretion system complex"/>
    <property type="evidence" value="ECO:0007669"/>
    <property type="project" value="TreeGrafter"/>
</dbReference>
<keyword evidence="8" id="KW-1185">Reference proteome</keyword>
<comment type="subcellular location">
    <subcellularLocation>
        <location evidence="1">Membrane</location>
    </subcellularLocation>
</comment>
<dbReference type="EMBL" id="CP042437">
    <property type="protein sequence ID" value="QEC79304.1"/>
    <property type="molecule type" value="Genomic_DNA"/>
</dbReference>
<dbReference type="PANTHER" id="PTHR30332">
    <property type="entry name" value="PROBABLE GENERAL SECRETION PATHWAY PROTEIN D"/>
    <property type="match status" value="1"/>
</dbReference>
<evidence type="ECO:0000259" key="6">
    <source>
        <dbReference type="Pfam" id="PF00263"/>
    </source>
</evidence>
<evidence type="ECO:0000313" key="7">
    <source>
        <dbReference type="EMBL" id="QEC79304.1"/>
    </source>
</evidence>
<dbReference type="RefSeq" id="WP_147058771.1">
    <property type="nucleotide sequence ID" value="NZ_CP042437.1"/>
</dbReference>
<name>A0A5B8W610_9SPHI</name>
<dbReference type="Gene3D" id="3.30.1370.130">
    <property type="match status" value="1"/>
</dbReference>
<dbReference type="Gene3D" id="3.55.50.30">
    <property type="match status" value="1"/>
</dbReference>
<dbReference type="KEGG" id="mgk:FSB76_26385"/>
<dbReference type="Proteomes" id="UP000321362">
    <property type="component" value="Chromosome"/>
</dbReference>
<dbReference type="PRINTS" id="PR00811">
    <property type="entry name" value="BCTERIALGSPD"/>
</dbReference>
<dbReference type="InterPro" id="IPR050810">
    <property type="entry name" value="Bact_Secretion_Sys_Channel"/>
</dbReference>
<keyword evidence="3" id="KW-0472">Membrane</keyword>
<comment type="similarity">
    <text evidence="4">Belongs to the bacterial secretin family.</text>
</comment>
<dbReference type="PANTHER" id="PTHR30332:SF24">
    <property type="entry name" value="SECRETIN GSPD-RELATED"/>
    <property type="match status" value="1"/>
</dbReference>
<dbReference type="InterPro" id="IPR004846">
    <property type="entry name" value="T2SS/T3SS_dom"/>
</dbReference>
<dbReference type="GO" id="GO:0009306">
    <property type="term" value="P:protein secretion"/>
    <property type="evidence" value="ECO:0007669"/>
    <property type="project" value="InterPro"/>
</dbReference>
<dbReference type="OrthoDB" id="9816579at2"/>
<feature type="domain" description="Type II/III secretion system secretin-like" evidence="6">
    <location>
        <begin position="479"/>
        <end position="647"/>
    </location>
</feature>
<dbReference type="GO" id="GO:0016020">
    <property type="term" value="C:membrane"/>
    <property type="evidence" value="ECO:0007669"/>
    <property type="project" value="UniProtKB-SubCell"/>
</dbReference>
<dbReference type="AlphaFoldDB" id="A0A5B8W610"/>